<dbReference type="GeneID" id="64576527"/>
<dbReference type="GO" id="GO:0019135">
    <property type="term" value="F:deoxyhypusine monooxygenase activity"/>
    <property type="evidence" value="ECO:0007669"/>
    <property type="project" value="UniProtKB-UniRule"/>
</dbReference>
<comment type="cofactor">
    <cofactor evidence="9">
        <name>Fe(2+)</name>
        <dbReference type="ChEBI" id="CHEBI:29033"/>
    </cofactor>
    <text evidence="9">Binds 2 Fe(2+) ions per subunit.</text>
</comment>
<keyword evidence="9" id="KW-0539">Nucleus</keyword>
<dbReference type="EC" id="1.14.99.29" evidence="9"/>
<evidence type="ECO:0000256" key="6">
    <source>
        <dbReference type="ARBA" id="ARBA00023004"/>
    </source>
</evidence>
<gene>
    <name evidence="9 11" type="primary">LIA1</name>
    <name evidence="10" type="ORF">BRETT_004604</name>
    <name evidence="11" type="ORF">DEBR0S6_10308G</name>
</gene>
<name>A0A7D9H4R9_DEKBR</name>
<proteinExistence type="inferred from homology"/>
<dbReference type="SUPFAM" id="SSF48371">
    <property type="entry name" value="ARM repeat"/>
    <property type="match status" value="1"/>
</dbReference>
<evidence type="ECO:0000256" key="4">
    <source>
        <dbReference type="ARBA" id="ARBA00022737"/>
    </source>
</evidence>
<dbReference type="GO" id="GO:0000226">
    <property type="term" value="P:microtubule cytoskeleton organization"/>
    <property type="evidence" value="ECO:0007669"/>
    <property type="project" value="EnsemblFungi"/>
</dbReference>
<evidence type="ECO:0000256" key="8">
    <source>
        <dbReference type="ARBA" id="ARBA00023256"/>
    </source>
</evidence>
<feature type="binding site" evidence="9">
    <location>
        <position position="236"/>
    </location>
    <ligand>
        <name>Fe cation</name>
        <dbReference type="ChEBI" id="CHEBI:24875"/>
        <label>2</label>
    </ligand>
</feature>
<comment type="similarity">
    <text evidence="9">Belongs to the deoxyhypusine hydroxylase family.</text>
</comment>
<reference evidence="10" key="3">
    <citation type="journal article" name="BMC Genomics">
        <title>New genome assemblies reveal patterns of domestication and adaptation across Brettanomyces (Dekkera) species.</title>
        <authorList>
            <person name="Roach M.J."/>
            <person name="Borneman A.R."/>
        </authorList>
    </citation>
    <scope>NUCLEOTIDE SEQUENCE</scope>
    <source>
        <strain evidence="10">UCD 2041</strain>
    </source>
</reference>
<dbReference type="GO" id="GO:0005737">
    <property type="term" value="C:cytoplasm"/>
    <property type="evidence" value="ECO:0007669"/>
    <property type="project" value="UniProtKB-SubCell"/>
</dbReference>
<dbReference type="AlphaFoldDB" id="A0A7D9H4R9"/>
<dbReference type="Pfam" id="PF13646">
    <property type="entry name" value="HEAT_2"/>
    <property type="match status" value="2"/>
</dbReference>
<dbReference type="HAMAP" id="MF_03101">
    <property type="entry name" value="Deoxyhypusine_hydroxylase"/>
    <property type="match status" value="1"/>
</dbReference>
<evidence type="ECO:0000256" key="7">
    <source>
        <dbReference type="ARBA" id="ARBA00023033"/>
    </source>
</evidence>
<dbReference type="OrthoDB" id="421002at2759"/>
<dbReference type="Gene3D" id="1.25.10.10">
    <property type="entry name" value="Leucine-rich Repeat Variant"/>
    <property type="match status" value="2"/>
</dbReference>
<dbReference type="GO" id="GO:0046872">
    <property type="term" value="F:metal ion binding"/>
    <property type="evidence" value="ECO:0007669"/>
    <property type="project" value="UniProtKB-KW"/>
</dbReference>
<comment type="pathway">
    <text evidence="2 9">Protein modification; eIF5A hypusination.</text>
</comment>
<evidence type="ECO:0000256" key="1">
    <source>
        <dbReference type="ARBA" id="ARBA00000068"/>
    </source>
</evidence>
<dbReference type="UniPathway" id="UPA00354"/>
<feature type="binding site" evidence="9">
    <location>
        <position position="109"/>
    </location>
    <ligand>
        <name>Fe cation</name>
        <dbReference type="ChEBI" id="CHEBI:24875"/>
        <label>1</label>
    </ligand>
</feature>
<comment type="subcellular location">
    <subcellularLocation>
        <location evidence="9">Cytoplasm</location>
    </subcellularLocation>
    <subcellularLocation>
        <location evidence="9">Nucleus</location>
    </subcellularLocation>
</comment>
<keyword evidence="9" id="KW-0963">Cytoplasm</keyword>
<keyword evidence="3 9" id="KW-0479">Metal-binding</keyword>
<feature type="binding site" evidence="9">
    <location>
        <position position="269"/>
    </location>
    <ligand>
        <name>Fe cation</name>
        <dbReference type="ChEBI" id="CHEBI:24875"/>
        <label>2</label>
    </ligand>
</feature>
<reference evidence="11 12" key="1">
    <citation type="submission" date="2019-07" db="EMBL/GenBank/DDBJ databases">
        <authorList>
            <person name="Friedrich A."/>
            <person name="Schacherer J."/>
        </authorList>
    </citation>
    <scope>NUCLEOTIDE SEQUENCE [LARGE SCALE GENOMIC DNA]</scope>
</reference>
<feature type="binding site" evidence="9">
    <location>
        <position position="108"/>
    </location>
    <ligand>
        <name>Fe cation</name>
        <dbReference type="ChEBI" id="CHEBI:24875"/>
        <label>1</label>
    </ligand>
</feature>
<keyword evidence="12" id="KW-1185">Reference proteome</keyword>
<dbReference type="Proteomes" id="UP000478008">
    <property type="component" value="Unassembled WGS sequence"/>
</dbReference>
<protein>
    <recommendedName>
        <fullName evidence="9">Deoxyhypusine hydroxylase</fullName>
        <shortName evidence="9">DOHH</shortName>
        <ecNumber evidence="9">1.14.99.29</ecNumber>
    </recommendedName>
    <alternativeName>
        <fullName evidence="9">Deoxyhypusine dioxygenase</fullName>
    </alternativeName>
    <alternativeName>
        <fullName evidence="9">Deoxyhypusine monooxygenase</fullName>
    </alternativeName>
</protein>
<dbReference type="EMBL" id="CP063135">
    <property type="protein sequence ID" value="QOU19957.1"/>
    <property type="molecule type" value="Genomic_DNA"/>
</dbReference>
<keyword evidence="8 9" id="KW-0386">Hypusine biosynthesis</keyword>
<keyword evidence="7 9" id="KW-0503">Monooxygenase</keyword>
<dbReference type="Proteomes" id="UP000663131">
    <property type="component" value="Chromosome 7"/>
</dbReference>
<dbReference type="InterPro" id="IPR004155">
    <property type="entry name" value="PBS_lyase_HEAT"/>
</dbReference>
<evidence type="ECO:0000256" key="2">
    <source>
        <dbReference type="ARBA" id="ARBA00005041"/>
    </source>
</evidence>
<keyword evidence="4" id="KW-0677">Repeat</keyword>
<evidence type="ECO:0000313" key="10">
    <source>
        <dbReference type="EMBL" id="QOU19957.1"/>
    </source>
</evidence>
<dbReference type="RefSeq" id="XP_041136450.1">
    <property type="nucleotide sequence ID" value="XM_041283098.1"/>
</dbReference>
<dbReference type="GO" id="GO:0005634">
    <property type="term" value="C:nucleus"/>
    <property type="evidence" value="ECO:0007669"/>
    <property type="project" value="UniProtKB-SubCell"/>
</dbReference>
<dbReference type="PANTHER" id="PTHR12697:SF5">
    <property type="entry name" value="DEOXYHYPUSINE HYDROXYLASE"/>
    <property type="match status" value="1"/>
</dbReference>
<feature type="binding site" evidence="9">
    <location>
        <position position="76"/>
    </location>
    <ligand>
        <name>Fe cation</name>
        <dbReference type="ChEBI" id="CHEBI:24875"/>
        <label>1</label>
    </ligand>
</feature>
<evidence type="ECO:0000256" key="3">
    <source>
        <dbReference type="ARBA" id="ARBA00022723"/>
    </source>
</evidence>
<feature type="binding site" evidence="9">
    <location>
        <position position="237"/>
    </location>
    <ligand>
        <name>Fe cation</name>
        <dbReference type="ChEBI" id="CHEBI:24875"/>
        <label>2</label>
    </ligand>
</feature>
<dbReference type="KEGG" id="bbrx:BRETT_004604"/>
<organism evidence="11 12">
    <name type="scientific">Dekkera bruxellensis</name>
    <name type="common">Brettanomyces custersii</name>
    <dbReference type="NCBI Taxonomy" id="5007"/>
    <lineage>
        <taxon>Eukaryota</taxon>
        <taxon>Fungi</taxon>
        <taxon>Dikarya</taxon>
        <taxon>Ascomycota</taxon>
        <taxon>Saccharomycotina</taxon>
        <taxon>Pichiomycetes</taxon>
        <taxon>Pichiales</taxon>
        <taxon>Pichiaceae</taxon>
        <taxon>Brettanomyces</taxon>
    </lineage>
</organism>
<feature type="binding site" evidence="9">
    <location>
        <position position="270"/>
    </location>
    <ligand>
        <name>Fe cation</name>
        <dbReference type="ChEBI" id="CHEBI:24875"/>
        <label>2</label>
    </ligand>
</feature>
<dbReference type="PANTHER" id="PTHR12697">
    <property type="entry name" value="PBS LYASE HEAT-LIKE PROTEIN"/>
    <property type="match status" value="1"/>
</dbReference>
<evidence type="ECO:0000313" key="12">
    <source>
        <dbReference type="Proteomes" id="UP000478008"/>
    </source>
</evidence>
<dbReference type="InterPro" id="IPR027517">
    <property type="entry name" value="Deoxyhypusine_hydroxylase"/>
</dbReference>
<sequence length="324" mass="36777">MAFSDDYFDEESPVEKLRDILCNIDGKQKLARRFRALYSLKAVVERNANDPKKAKEVIDYISECFNHSNSELLKHEVAYVLGQTKNLMSAPVLRERLCDEKEYCMVRHEAAEALGALGDQGSLEVLTKYFKDPKEVEPVRQTCELAIERIKWAHSEERKHEKLQKSLYSSIDPAPPMPLDADGAESVEKLKNLLNDQKAPLFQRYRAIFRLRDIESDEACKALGSSFNDPSALLKHEVAYVFGQIGNPIAVPYLTEVVNRDNEAPMVRHEAAEALGSIASKNVVPVLKEHLNDRDVVVKESAIVALDMYDYENSNEMEYAEIIN</sequence>
<keyword evidence="6 9" id="KW-0408">Iron</keyword>
<dbReference type="InterPro" id="IPR016024">
    <property type="entry name" value="ARM-type_fold"/>
</dbReference>
<comment type="function">
    <text evidence="9">Catalyzes the hydroxylation of the N(6)-(4-aminobutyl)-L-lysine intermediate to form hypusine, an essential post-translational modification only found in mature eIF-5A factor.</text>
</comment>
<feature type="binding site" evidence="9">
    <location>
        <position position="75"/>
    </location>
    <ligand>
        <name>Fe cation</name>
        <dbReference type="ChEBI" id="CHEBI:24875"/>
        <label>1</label>
    </ligand>
</feature>
<accession>A0A7D9H4R9</accession>
<dbReference type="InterPro" id="IPR011989">
    <property type="entry name" value="ARM-like"/>
</dbReference>
<keyword evidence="5 9" id="KW-0560">Oxidoreductase</keyword>
<comment type="catalytic activity">
    <reaction evidence="1 9">
        <text>[eIF5A protein]-deoxyhypusine + AH2 + O2 = [eIF5A protein]-hypusine + A + H2O</text>
        <dbReference type="Rhea" id="RHEA:14101"/>
        <dbReference type="Rhea" id="RHEA-COMP:10144"/>
        <dbReference type="Rhea" id="RHEA-COMP:12592"/>
        <dbReference type="ChEBI" id="CHEBI:13193"/>
        <dbReference type="ChEBI" id="CHEBI:15377"/>
        <dbReference type="ChEBI" id="CHEBI:15379"/>
        <dbReference type="ChEBI" id="CHEBI:17499"/>
        <dbReference type="ChEBI" id="CHEBI:82657"/>
        <dbReference type="ChEBI" id="CHEBI:91175"/>
        <dbReference type="EC" id="1.14.99.29"/>
    </reaction>
</comment>
<evidence type="ECO:0000256" key="9">
    <source>
        <dbReference type="HAMAP-Rule" id="MF_03101"/>
    </source>
</evidence>
<evidence type="ECO:0000256" key="5">
    <source>
        <dbReference type="ARBA" id="ARBA00023002"/>
    </source>
</evidence>
<evidence type="ECO:0000313" key="11">
    <source>
        <dbReference type="EMBL" id="VUG20204.1"/>
    </source>
</evidence>
<dbReference type="EMBL" id="CABFWN010000006">
    <property type="protein sequence ID" value="VUG20204.1"/>
    <property type="molecule type" value="Genomic_DNA"/>
</dbReference>
<reference evidence="10" key="2">
    <citation type="submission" date="2020-10" db="EMBL/GenBank/DDBJ databases">
        <authorList>
            <person name="Palmer J.M."/>
        </authorList>
    </citation>
    <scope>NUCLEOTIDE SEQUENCE</scope>
    <source>
        <strain evidence="10">UCD 2041</strain>
    </source>
</reference>
<dbReference type="SMART" id="SM00567">
    <property type="entry name" value="EZ_HEAT"/>
    <property type="match status" value="5"/>
</dbReference>
<dbReference type="FunFam" id="1.25.10.10:FF:000099">
    <property type="entry name" value="Deoxyhypusine hydroxylase"/>
    <property type="match status" value="1"/>
</dbReference>